<evidence type="ECO:0000256" key="3">
    <source>
        <dbReference type="ARBA" id="ARBA00022989"/>
    </source>
</evidence>
<feature type="transmembrane region" description="Helical" evidence="6">
    <location>
        <begin position="472"/>
        <end position="499"/>
    </location>
</feature>
<feature type="transmembrane region" description="Helical" evidence="6">
    <location>
        <begin position="141"/>
        <end position="163"/>
    </location>
</feature>
<feature type="compositionally biased region" description="Basic and acidic residues" evidence="5">
    <location>
        <begin position="510"/>
        <end position="528"/>
    </location>
</feature>
<dbReference type="GO" id="GO:0005886">
    <property type="term" value="C:plasma membrane"/>
    <property type="evidence" value="ECO:0007669"/>
    <property type="project" value="UniProtKB-SubCell"/>
</dbReference>
<feature type="transmembrane region" description="Helical" evidence="6">
    <location>
        <begin position="360"/>
        <end position="379"/>
    </location>
</feature>
<dbReference type="InterPro" id="IPR036259">
    <property type="entry name" value="MFS_trans_sf"/>
</dbReference>
<feature type="transmembrane region" description="Helical" evidence="6">
    <location>
        <begin position="333"/>
        <end position="354"/>
    </location>
</feature>
<dbReference type="InterPro" id="IPR020846">
    <property type="entry name" value="MFS_dom"/>
</dbReference>
<feature type="transmembrane region" description="Helical" evidence="6">
    <location>
        <begin position="55"/>
        <end position="75"/>
    </location>
</feature>
<evidence type="ECO:0000256" key="6">
    <source>
        <dbReference type="SAM" id="Phobius"/>
    </source>
</evidence>
<dbReference type="Gene3D" id="1.20.1720.10">
    <property type="entry name" value="Multidrug resistance protein D"/>
    <property type="match status" value="1"/>
</dbReference>
<evidence type="ECO:0000256" key="4">
    <source>
        <dbReference type="ARBA" id="ARBA00023136"/>
    </source>
</evidence>
<keyword evidence="3 6" id="KW-1133">Transmembrane helix</keyword>
<evidence type="ECO:0000259" key="7">
    <source>
        <dbReference type="PROSITE" id="PS50850"/>
    </source>
</evidence>
<dbReference type="CDD" id="cd17321">
    <property type="entry name" value="MFS_MMR_MDR_like"/>
    <property type="match status" value="1"/>
</dbReference>
<feature type="transmembrane region" description="Helical" evidence="6">
    <location>
        <begin position="265"/>
        <end position="292"/>
    </location>
</feature>
<feature type="domain" description="Major facilitator superfamily (MFS) profile" evidence="7">
    <location>
        <begin position="17"/>
        <end position="503"/>
    </location>
</feature>
<sequence>MSGSAPPVISAARARAVLVVVALALMTVVSAVSGLNVALPSIARDTGATQTELTWIVDAYTVVFAGLLLFAGALGDRYGRRPLLVIGLIVFGSAAVVGLFTTDPQALIGVRATMGLGAAAIMPTTLSVITTSFAEEQRPQAIGVWVGMAGGGAVLGLFGSGILLEFFSWSSFFGLNVVLAALALIGTLAVVPTSVDADAPRLDLVGGVLSLVAVSGLVFGIIEGPTRGWGDTLTVASLSAGLAAGVGFVLWELRRRDPMLDPRLFRIPAFGAGSLSITAQFFAAFGFFFIVLQYLQFVLEYSPLQAALALLPLPVVLMPVARNAPKLLGRVGFRVLGPVGLVLMAGGFGVLSFLETEMRWPLFVGGIVLFAAGMGLAGTPATTAITASLPPEKQGVASAVNDTARELGSALGIAILGSALNQAYRSSMAEAVTALPGPAADRALESVAFTQSPEISRLGDAGQRLVAAGHHAFVDGVGTAVLIAAAGLLVAALTIWAWARPTPHPAARPAPRDEARTDADRGLEHAHD</sequence>
<protein>
    <submittedName>
        <fullName evidence="8">Drug resistance transporter, EmrB/QacA subfamily</fullName>
    </submittedName>
</protein>
<evidence type="ECO:0000256" key="1">
    <source>
        <dbReference type="ARBA" id="ARBA00004651"/>
    </source>
</evidence>
<dbReference type="AlphaFoldDB" id="A0A1C5I667"/>
<accession>A0A1C5I667</accession>
<proteinExistence type="predicted"/>
<feature type="transmembrane region" description="Helical" evidence="6">
    <location>
        <begin position="169"/>
        <end position="190"/>
    </location>
</feature>
<dbReference type="Gene3D" id="1.20.1250.20">
    <property type="entry name" value="MFS general substrate transporter like domains"/>
    <property type="match status" value="1"/>
</dbReference>
<dbReference type="PANTHER" id="PTHR42718">
    <property type="entry name" value="MAJOR FACILITATOR SUPERFAMILY MULTIDRUG TRANSPORTER MFSC"/>
    <property type="match status" value="1"/>
</dbReference>
<keyword evidence="9" id="KW-1185">Reference proteome</keyword>
<dbReference type="Pfam" id="PF07690">
    <property type="entry name" value="MFS_1"/>
    <property type="match status" value="1"/>
</dbReference>
<dbReference type="RefSeq" id="WP_377471450.1">
    <property type="nucleotide sequence ID" value="NZ_JBHLYF010000018.1"/>
</dbReference>
<dbReference type="Proteomes" id="UP000198210">
    <property type="component" value="Chromosome I"/>
</dbReference>
<comment type="subcellular location">
    <subcellularLocation>
        <location evidence="1">Cell membrane</location>
        <topology evidence="1">Multi-pass membrane protein</topology>
    </subcellularLocation>
</comment>
<feature type="region of interest" description="Disordered" evidence="5">
    <location>
        <begin position="503"/>
        <end position="528"/>
    </location>
</feature>
<evidence type="ECO:0000256" key="5">
    <source>
        <dbReference type="SAM" id="MobiDB-lite"/>
    </source>
</evidence>
<reference evidence="8 9" key="1">
    <citation type="submission" date="2016-06" db="EMBL/GenBank/DDBJ databases">
        <authorList>
            <person name="Kjaerup R.B."/>
            <person name="Dalgaard T.S."/>
            <person name="Juul-Madsen H.R."/>
        </authorList>
    </citation>
    <scope>NUCLEOTIDE SEQUENCE [LARGE SCALE GENOMIC DNA]</scope>
    <source>
        <strain evidence="8 9">DSM 45097</strain>
    </source>
</reference>
<dbReference type="GO" id="GO:0022857">
    <property type="term" value="F:transmembrane transporter activity"/>
    <property type="evidence" value="ECO:0007669"/>
    <property type="project" value="InterPro"/>
</dbReference>
<keyword evidence="2 6" id="KW-0812">Transmembrane</keyword>
<feature type="transmembrane region" description="Helical" evidence="6">
    <location>
        <begin position="82"/>
        <end position="100"/>
    </location>
</feature>
<dbReference type="PANTHER" id="PTHR42718:SF42">
    <property type="entry name" value="EXPORT PROTEIN"/>
    <property type="match status" value="1"/>
</dbReference>
<feature type="transmembrane region" description="Helical" evidence="6">
    <location>
        <begin position="106"/>
        <end position="129"/>
    </location>
</feature>
<name>A0A1C5I667_9ACTN</name>
<evidence type="ECO:0000313" key="8">
    <source>
        <dbReference type="EMBL" id="SCG53790.1"/>
    </source>
</evidence>
<keyword evidence="4 6" id="KW-0472">Membrane</keyword>
<gene>
    <name evidence="8" type="ORF">GA0074704_2982</name>
</gene>
<feature type="transmembrane region" description="Helical" evidence="6">
    <location>
        <begin position="234"/>
        <end position="253"/>
    </location>
</feature>
<feature type="transmembrane region" description="Helical" evidence="6">
    <location>
        <begin position="202"/>
        <end position="222"/>
    </location>
</feature>
<organism evidence="8 9">
    <name type="scientific">Micromonospora siamensis</name>
    <dbReference type="NCBI Taxonomy" id="299152"/>
    <lineage>
        <taxon>Bacteria</taxon>
        <taxon>Bacillati</taxon>
        <taxon>Actinomycetota</taxon>
        <taxon>Actinomycetes</taxon>
        <taxon>Micromonosporales</taxon>
        <taxon>Micromonosporaceae</taxon>
        <taxon>Micromonospora</taxon>
    </lineage>
</organism>
<evidence type="ECO:0000313" key="9">
    <source>
        <dbReference type="Proteomes" id="UP000198210"/>
    </source>
</evidence>
<dbReference type="InterPro" id="IPR011701">
    <property type="entry name" value="MFS"/>
</dbReference>
<dbReference type="SUPFAM" id="SSF103473">
    <property type="entry name" value="MFS general substrate transporter"/>
    <property type="match status" value="1"/>
</dbReference>
<dbReference type="EMBL" id="LT607751">
    <property type="protein sequence ID" value="SCG53790.1"/>
    <property type="molecule type" value="Genomic_DNA"/>
</dbReference>
<dbReference type="PROSITE" id="PS50850">
    <property type="entry name" value="MFS"/>
    <property type="match status" value="1"/>
</dbReference>
<evidence type="ECO:0000256" key="2">
    <source>
        <dbReference type="ARBA" id="ARBA00022692"/>
    </source>
</evidence>